<sequence>MSVVQKEHLELTDRVIELENEVVRLEKWVDDLQSGMYINCVYCGHRYPPGTNAVKRKVLYDHIRQCPKHPLSEAETKIKDLEEEIKMLKSTIV</sequence>
<evidence type="ECO:0000313" key="1">
    <source>
        <dbReference type="EMBL" id="OGM09203.1"/>
    </source>
</evidence>
<proteinExistence type="predicted"/>
<reference evidence="1 2" key="1">
    <citation type="journal article" date="2016" name="Nat. Commun.">
        <title>Thousands of microbial genomes shed light on interconnected biogeochemical processes in an aquifer system.</title>
        <authorList>
            <person name="Anantharaman K."/>
            <person name="Brown C.T."/>
            <person name="Hug L.A."/>
            <person name="Sharon I."/>
            <person name="Castelle C.J."/>
            <person name="Probst A.J."/>
            <person name="Thomas B.C."/>
            <person name="Singh A."/>
            <person name="Wilkins M.J."/>
            <person name="Karaoz U."/>
            <person name="Brodie E.L."/>
            <person name="Williams K.H."/>
            <person name="Hubbard S.S."/>
            <person name="Banfield J.F."/>
        </authorList>
    </citation>
    <scope>NUCLEOTIDE SEQUENCE [LARGE SCALE GENOMIC DNA]</scope>
</reference>
<accession>A0A1F7X2U3</accession>
<dbReference type="Proteomes" id="UP000176939">
    <property type="component" value="Unassembled WGS sequence"/>
</dbReference>
<dbReference type="EMBL" id="MGFQ01000024">
    <property type="protein sequence ID" value="OGM09203.1"/>
    <property type="molecule type" value="Genomic_DNA"/>
</dbReference>
<gene>
    <name evidence="1" type="ORF">A2Z67_04655</name>
</gene>
<organism evidence="1 2">
    <name type="scientific">Candidatus Woesebacteria bacterium RBG_13_36_22</name>
    <dbReference type="NCBI Taxonomy" id="1802478"/>
    <lineage>
        <taxon>Bacteria</taxon>
        <taxon>Candidatus Woeseibacteriota</taxon>
    </lineage>
</organism>
<protein>
    <submittedName>
        <fullName evidence="1">Uncharacterized protein</fullName>
    </submittedName>
</protein>
<comment type="caution">
    <text evidence="1">The sequence shown here is derived from an EMBL/GenBank/DDBJ whole genome shotgun (WGS) entry which is preliminary data.</text>
</comment>
<evidence type="ECO:0000313" key="2">
    <source>
        <dbReference type="Proteomes" id="UP000176939"/>
    </source>
</evidence>
<dbReference type="AlphaFoldDB" id="A0A1F7X2U3"/>
<name>A0A1F7X2U3_9BACT</name>